<dbReference type="EMBL" id="LOCL01000083">
    <property type="protein sequence ID" value="KUF13036.1"/>
    <property type="molecule type" value="Genomic_DNA"/>
</dbReference>
<dbReference type="RefSeq" id="WP_058852724.1">
    <property type="nucleotide sequence ID" value="NZ_LOCL01000083.1"/>
</dbReference>
<protein>
    <recommendedName>
        <fullName evidence="3">DUF3558 domain-containing protein</fullName>
    </recommendedName>
</protein>
<dbReference type="OrthoDB" id="4177680at2"/>
<evidence type="ECO:0008006" key="3">
    <source>
        <dbReference type="Google" id="ProtNLM"/>
    </source>
</evidence>
<evidence type="ECO:0000313" key="2">
    <source>
        <dbReference type="Proteomes" id="UP000054804"/>
    </source>
</evidence>
<evidence type="ECO:0000313" key="1">
    <source>
        <dbReference type="EMBL" id="KUF13036.1"/>
    </source>
</evidence>
<accession>A0A0W7WR51</accession>
<dbReference type="Proteomes" id="UP000054804">
    <property type="component" value="Unassembled WGS sequence"/>
</dbReference>
<dbReference type="STRING" id="1765722.AT728_37500"/>
<proteinExistence type="predicted"/>
<dbReference type="AlphaFoldDB" id="A0A0W7WR51"/>
<keyword evidence="2" id="KW-1185">Reference proteome</keyword>
<organism evidence="1 2">
    <name type="scientific">Streptomyces silvensis</name>
    <dbReference type="NCBI Taxonomy" id="1765722"/>
    <lineage>
        <taxon>Bacteria</taxon>
        <taxon>Bacillati</taxon>
        <taxon>Actinomycetota</taxon>
        <taxon>Actinomycetes</taxon>
        <taxon>Kitasatosporales</taxon>
        <taxon>Streptomycetaceae</taxon>
        <taxon>Streptomyces</taxon>
    </lineage>
</organism>
<sequence length="211" mass="22314">MRLWGAVATVIVLSGGLVVWKAWPTPENVSAPARVCEESLPAESATRLLPKHGDSYTEYITGSTEFGAAHRAEEPPPTCNFTGGGRRVVVEYNRHLNVDSIEMRSADEARERVERASRASGRTPLALGKAQGYAWAHGAVLLLDCSRSGLTGVVEASVGDGRDYTSATSDPEAFAALAADTLRLAGQKVYHCEGSAALPPGAPRLGTPRGE</sequence>
<reference evidence="1 2" key="1">
    <citation type="submission" date="2015-12" db="EMBL/GenBank/DDBJ databases">
        <title>Draft genome sequence of Streptomyces silvensis ATCC 53525, a producer of novel hormone antagonists.</title>
        <authorList>
            <person name="Johnston C.W."/>
            <person name="Li Y."/>
            <person name="Magarvey N.A."/>
        </authorList>
    </citation>
    <scope>NUCLEOTIDE SEQUENCE [LARGE SCALE GENOMIC DNA]</scope>
    <source>
        <strain evidence="1 2">ATCC 53525</strain>
    </source>
</reference>
<gene>
    <name evidence="1" type="ORF">AT728_37500</name>
</gene>
<name>A0A0W7WR51_9ACTN</name>
<comment type="caution">
    <text evidence="1">The sequence shown here is derived from an EMBL/GenBank/DDBJ whole genome shotgun (WGS) entry which is preliminary data.</text>
</comment>